<reference evidence="3 4" key="1">
    <citation type="journal article" date="2011" name="Proc. Natl. Acad. Sci. U.S.A.">
        <title>Evolutionary erosion of yeast sex chromosomes by mating-type switching accidents.</title>
        <authorList>
            <person name="Gordon J.L."/>
            <person name="Armisen D."/>
            <person name="Proux-Wera E."/>
            <person name="Oheigeartaigh S.S."/>
            <person name="Byrne K.P."/>
            <person name="Wolfe K.H."/>
        </authorList>
    </citation>
    <scope>NUCLEOTIDE SEQUENCE [LARGE SCALE GENOMIC DNA]</scope>
    <source>
        <strain evidence="4">ATCC MYA-139 / BCRC 22969 / CBS 8797 / CCRC 22969 / KCTC 17520 / NBRC 10181 / NCYC 3082</strain>
    </source>
</reference>
<name>J7RF07_HUIN7</name>
<dbReference type="eggNOG" id="ENOG502S4IW">
    <property type="taxonomic scope" value="Eukaryota"/>
</dbReference>
<dbReference type="RefSeq" id="XP_022462389.1">
    <property type="nucleotide sequence ID" value="XM_022609030.1"/>
</dbReference>
<gene>
    <name evidence="3" type="primary">KNAG0A04720</name>
    <name evidence="3" type="ordered locus">KNAG_0A04720</name>
</gene>
<feature type="region of interest" description="Disordered" evidence="2">
    <location>
        <begin position="120"/>
        <end position="164"/>
    </location>
</feature>
<reference evidence="4" key="2">
    <citation type="submission" date="2012-08" db="EMBL/GenBank/DDBJ databases">
        <title>Genome sequence of Kazachstania naganishii.</title>
        <authorList>
            <person name="Gordon J.L."/>
            <person name="Armisen D."/>
            <person name="Proux-Wera E."/>
            <person name="OhEigeartaigh S.S."/>
            <person name="Byrne K.P."/>
            <person name="Wolfe K.H."/>
        </authorList>
    </citation>
    <scope>NUCLEOTIDE SEQUENCE [LARGE SCALE GENOMIC DNA]</scope>
    <source>
        <strain evidence="4">ATCC MYA-139 / BCRC 22969 / CBS 8797 / CCRC 22969 / KCTC 17520 / NBRC 10181 / NCYC 3082</strain>
    </source>
</reference>
<dbReference type="STRING" id="1071383.J7RF07"/>
<sequence length="323" mass="36235">MSSSNEIEHKDNDPAPENIEKTLHQLLDAASHALDTYSDNHREVFSEEQMLLEAMKPDQFQGLPDFEKAFEKIMGNIDAHGLMDSTEGEESGSISPKLSCNADQINSPHTFFQLDEMDFPAEEDDSGADGVNNSAKRKLADTEDHDSSINKKKMKALSSTNEKQPITGKVFAEPFLSPASLSPMSSLSSEGTDSRDLKLDRRGDNVVKGTTRPAISQTIHIKGKVEDSETNLPEKLTNEYTMKQVSEMKKRIINTHKLILNFNFLKDGYARTCIELKKSLQSLKESEVHRAHLLLENEQLRERLARQEQYIPVGKNDDAVTDT</sequence>
<evidence type="ECO:0008006" key="5">
    <source>
        <dbReference type="Google" id="ProtNLM"/>
    </source>
</evidence>
<keyword evidence="4" id="KW-1185">Reference proteome</keyword>
<feature type="coiled-coil region" evidence="1">
    <location>
        <begin position="283"/>
        <end position="310"/>
    </location>
</feature>
<dbReference type="Proteomes" id="UP000006310">
    <property type="component" value="Chromosome 1"/>
</dbReference>
<protein>
    <recommendedName>
        <fullName evidence="5">Protein ATC1/LIC4</fullName>
    </recommendedName>
</protein>
<evidence type="ECO:0000313" key="3">
    <source>
        <dbReference type="EMBL" id="CCK68143.1"/>
    </source>
</evidence>
<evidence type="ECO:0000313" key="4">
    <source>
        <dbReference type="Proteomes" id="UP000006310"/>
    </source>
</evidence>
<dbReference type="KEGG" id="kng:KNAG_0A04720"/>
<dbReference type="OrthoDB" id="4070577at2759"/>
<dbReference type="AlphaFoldDB" id="J7RF07"/>
<proteinExistence type="predicted"/>
<organism evidence="3 4">
    <name type="scientific">Huiozyma naganishii (strain ATCC MYA-139 / BCRC 22969 / CBS 8797 / KCTC 17520 / NBRC 10181 / NCYC 3082 / Yp74L-3)</name>
    <name type="common">Yeast</name>
    <name type="synonym">Kazachstania naganishii</name>
    <dbReference type="NCBI Taxonomy" id="1071383"/>
    <lineage>
        <taxon>Eukaryota</taxon>
        <taxon>Fungi</taxon>
        <taxon>Dikarya</taxon>
        <taxon>Ascomycota</taxon>
        <taxon>Saccharomycotina</taxon>
        <taxon>Saccharomycetes</taxon>
        <taxon>Saccharomycetales</taxon>
        <taxon>Saccharomycetaceae</taxon>
        <taxon>Huiozyma</taxon>
    </lineage>
</organism>
<feature type="compositionally biased region" description="Basic and acidic residues" evidence="2">
    <location>
        <begin position="138"/>
        <end position="149"/>
    </location>
</feature>
<feature type="region of interest" description="Disordered" evidence="2">
    <location>
        <begin position="181"/>
        <end position="204"/>
    </location>
</feature>
<dbReference type="GeneID" id="34523778"/>
<keyword evidence="1" id="KW-0175">Coiled coil</keyword>
<evidence type="ECO:0000256" key="2">
    <source>
        <dbReference type="SAM" id="MobiDB-lite"/>
    </source>
</evidence>
<evidence type="ECO:0000256" key="1">
    <source>
        <dbReference type="SAM" id="Coils"/>
    </source>
</evidence>
<feature type="compositionally biased region" description="Basic and acidic residues" evidence="2">
    <location>
        <begin position="192"/>
        <end position="204"/>
    </location>
</feature>
<accession>J7RF07</accession>
<dbReference type="HOGENOM" id="CLU_039078_0_0_1"/>
<dbReference type="EMBL" id="HE978314">
    <property type="protein sequence ID" value="CCK68143.1"/>
    <property type="molecule type" value="Genomic_DNA"/>
</dbReference>